<keyword evidence="3" id="KW-0285">Flavoprotein</keyword>
<evidence type="ECO:0000256" key="2">
    <source>
        <dbReference type="ARBA" id="ARBA00007118"/>
    </source>
</evidence>
<evidence type="ECO:0000313" key="9">
    <source>
        <dbReference type="EMBL" id="UTJ07842.1"/>
    </source>
</evidence>
<evidence type="ECO:0000256" key="3">
    <source>
        <dbReference type="ARBA" id="ARBA00022630"/>
    </source>
</evidence>
<accession>A0ABY5E852</accession>
<evidence type="ECO:0000259" key="8">
    <source>
        <dbReference type="Pfam" id="PF00881"/>
    </source>
</evidence>
<dbReference type="InterPro" id="IPR050627">
    <property type="entry name" value="Nitroreductase/BluB"/>
</dbReference>
<evidence type="ECO:0000256" key="4">
    <source>
        <dbReference type="ARBA" id="ARBA00022643"/>
    </source>
</evidence>
<protein>
    <submittedName>
        <fullName evidence="9">NAD(P)H-dependent oxidoreductase</fullName>
    </submittedName>
</protein>
<keyword evidence="4" id="KW-0288">FMN</keyword>
<dbReference type="InterPro" id="IPR029479">
    <property type="entry name" value="Nitroreductase"/>
</dbReference>
<evidence type="ECO:0000256" key="7">
    <source>
        <dbReference type="ARBA" id="ARBA00023027"/>
    </source>
</evidence>
<comment type="similarity">
    <text evidence="2">Belongs to the nitroreductase family.</text>
</comment>
<reference evidence="9" key="1">
    <citation type="submission" date="2022-07" db="EMBL/GenBank/DDBJ databases">
        <title>Arcobacter roscoffensis sp. nov., a marine bacterium isolated from coastal seawater collected from Roscoff, France.</title>
        <authorList>
            <person name="Pascual J."/>
            <person name="Lepeaux C."/>
            <person name="Methner A."/>
            <person name="Overmann J."/>
        </authorList>
    </citation>
    <scope>NUCLEOTIDE SEQUENCE</scope>
    <source>
        <strain evidence="9">ARW1-2F2</strain>
    </source>
</reference>
<dbReference type="EMBL" id="CP100595">
    <property type="protein sequence ID" value="UTJ07842.1"/>
    <property type="molecule type" value="Genomic_DNA"/>
</dbReference>
<dbReference type="Pfam" id="PF00881">
    <property type="entry name" value="Nitroreductase"/>
    <property type="match status" value="1"/>
</dbReference>
<dbReference type="RefSeq" id="WP_254578016.1">
    <property type="nucleotide sequence ID" value="NZ_CP100595.1"/>
</dbReference>
<sequence length="219" mass="25508">MKKSFLDAMKFRHACKVFDENKKISAEDFDYILETGRLSPSSFGFEPWQFLVVQNENLREKLKEFTWGGQGQLPTCSHYVIILSRKKGSMVYNSKYITHMMKDIQKLPEEIVELKGGFYENFQKTDFSLIDDDRAMFDWATKQTYIALGNMMTGAAYIGVDSCPIEGFDMEKMTNFLEEDLNIDTEEFGVSCMLAFGYRKEDPRGKTRQDINDIAKWYK</sequence>
<dbReference type="PANTHER" id="PTHR23026:SF125">
    <property type="entry name" value="OXYGEN-INSENSITIVE NAD(P)H NITROREDUCTASE"/>
    <property type="match status" value="1"/>
</dbReference>
<dbReference type="Proteomes" id="UP001060012">
    <property type="component" value="Chromosome"/>
</dbReference>
<comment type="cofactor">
    <cofactor evidence="1">
        <name>FMN</name>
        <dbReference type="ChEBI" id="CHEBI:58210"/>
    </cofactor>
</comment>
<evidence type="ECO:0000256" key="6">
    <source>
        <dbReference type="ARBA" id="ARBA00023002"/>
    </source>
</evidence>
<keyword evidence="5" id="KW-0521">NADP</keyword>
<organism evidence="9 10">
    <name type="scientific">Arcobacter roscoffensis</name>
    <dbReference type="NCBI Taxonomy" id="2961520"/>
    <lineage>
        <taxon>Bacteria</taxon>
        <taxon>Pseudomonadati</taxon>
        <taxon>Campylobacterota</taxon>
        <taxon>Epsilonproteobacteria</taxon>
        <taxon>Campylobacterales</taxon>
        <taxon>Arcobacteraceae</taxon>
        <taxon>Arcobacter</taxon>
    </lineage>
</organism>
<evidence type="ECO:0000256" key="5">
    <source>
        <dbReference type="ARBA" id="ARBA00022857"/>
    </source>
</evidence>
<dbReference type="InterPro" id="IPR000415">
    <property type="entry name" value="Nitroreductase-like"/>
</dbReference>
<dbReference type="CDD" id="cd02149">
    <property type="entry name" value="NfsB-like"/>
    <property type="match status" value="1"/>
</dbReference>
<evidence type="ECO:0000256" key="1">
    <source>
        <dbReference type="ARBA" id="ARBA00001917"/>
    </source>
</evidence>
<gene>
    <name evidence="9" type="ORF">NJU99_07020</name>
</gene>
<evidence type="ECO:0000313" key="10">
    <source>
        <dbReference type="Proteomes" id="UP001060012"/>
    </source>
</evidence>
<name>A0ABY5E852_9BACT</name>
<keyword evidence="6" id="KW-0560">Oxidoreductase</keyword>
<dbReference type="SUPFAM" id="SSF55469">
    <property type="entry name" value="FMN-dependent nitroreductase-like"/>
    <property type="match status" value="1"/>
</dbReference>
<keyword evidence="10" id="KW-1185">Reference proteome</keyword>
<feature type="domain" description="Nitroreductase" evidence="8">
    <location>
        <begin position="10"/>
        <end position="198"/>
    </location>
</feature>
<dbReference type="InterPro" id="IPR033878">
    <property type="entry name" value="NfsB-like"/>
</dbReference>
<dbReference type="PANTHER" id="PTHR23026">
    <property type="entry name" value="NADPH NITROREDUCTASE"/>
    <property type="match status" value="1"/>
</dbReference>
<keyword evidence="7" id="KW-0520">NAD</keyword>
<dbReference type="Gene3D" id="3.40.109.10">
    <property type="entry name" value="NADH Oxidase"/>
    <property type="match status" value="1"/>
</dbReference>
<proteinExistence type="inferred from homology"/>